<dbReference type="InterPro" id="IPR001611">
    <property type="entry name" value="Leu-rich_rpt"/>
</dbReference>
<keyword evidence="6" id="KW-1133">Transmembrane helix</keyword>
<proteinExistence type="predicted"/>
<dbReference type="Gramene" id="OMERI02G10710.2">
    <property type="protein sequence ID" value="OMERI02G10710.2"/>
    <property type="gene ID" value="OMERI02G10710"/>
</dbReference>
<dbReference type="Gene3D" id="3.80.10.10">
    <property type="entry name" value="Ribonuclease Inhibitor"/>
    <property type="match status" value="1"/>
</dbReference>
<keyword evidence="2" id="KW-0433">Leucine-rich repeat</keyword>
<keyword evidence="7" id="KW-0472">Membrane</keyword>
<dbReference type="SUPFAM" id="SSF52058">
    <property type="entry name" value="L domain-like"/>
    <property type="match status" value="1"/>
</dbReference>
<accession>A0A0E0CI94</accession>
<feature type="signal peptide" evidence="10">
    <location>
        <begin position="1"/>
        <end position="21"/>
    </location>
</feature>
<comment type="subcellular location">
    <subcellularLocation>
        <location evidence="1">Membrane</location>
        <topology evidence="1">Single-pass membrane protein</topology>
    </subcellularLocation>
</comment>
<evidence type="ECO:0000256" key="4">
    <source>
        <dbReference type="ARBA" id="ARBA00022729"/>
    </source>
</evidence>
<organism evidence="11">
    <name type="scientific">Oryza meridionalis</name>
    <dbReference type="NCBI Taxonomy" id="40149"/>
    <lineage>
        <taxon>Eukaryota</taxon>
        <taxon>Viridiplantae</taxon>
        <taxon>Streptophyta</taxon>
        <taxon>Embryophyta</taxon>
        <taxon>Tracheophyta</taxon>
        <taxon>Spermatophyta</taxon>
        <taxon>Magnoliopsida</taxon>
        <taxon>Liliopsida</taxon>
        <taxon>Poales</taxon>
        <taxon>Poaceae</taxon>
        <taxon>BOP clade</taxon>
        <taxon>Oryzoideae</taxon>
        <taxon>Oryzeae</taxon>
        <taxon>Oryzinae</taxon>
        <taxon>Oryza</taxon>
    </lineage>
</organism>
<dbReference type="HOGENOM" id="CLU_1941445_0_0_1"/>
<dbReference type="InterPro" id="IPR032675">
    <property type="entry name" value="LRR_dom_sf"/>
</dbReference>
<evidence type="ECO:0000256" key="7">
    <source>
        <dbReference type="ARBA" id="ARBA00023136"/>
    </source>
</evidence>
<keyword evidence="8" id="KW-0675">Receptor</keyword>
<dbReference type="PANTHER" id="PTHR27000:SF642">
    <property type="entry name" value="INACTIVE LEUCINE-RICH REPEAT RECEPTOR KINASE XIAO-RELATED"/>
    <property type="match status" value="1"/>
</dbReference>
<dbReference type="PANTHER" id="PTHR27000">
    <property type="entry name" value="LEUCINE-RICH REPEAT RECEPTOR-LIKE PROTEIN KINASE FAMILY PROTEIN-RELATED"/>
    <property type="match status" value="1"/>
</dbReference>
<keyword evidence="9" id="KW-0325">Glycoprotein</keyword>
<dbReference type="PRINTS" id="PR00019">
    <property type="entry name" value="LEURICHRPT"/>
</dbReference>
<evidence type="ECO:0000313" key="11">
    <source>
        <dbReference type="EnsemblPlants" id="OMERI02G10710.2"/>
    </source>
</evidence>
<evidence type="ECO:0000256" key="1">
    <source>
        <dbReference type="ARBA" id="ARBA00004167"/>
    </source>
</evidence>
<evidence type="ECO:0000256" key="3">
    <source>
        <dbReference type="ARBA" id="ARBA00022692"/>
    </source>
</evidence>
<keyword evidence="4 10" id="KW-0732">Signal</keyword>
<dbReference type="GO" id="GO:0016020">
    <property type="term" value="C:membrane"/>
    <property type="evidence" value="ECO:0007669"/>
    <property type="project" value="UniProtKB-SubCell"/>
</dbReference>
<evidence type="ECO:0008006" key="13">
    <source>
        <dbReference type="Google" id="ProtNLM"/>
    </source>
</evidence>
<protein>
    <recommendedName>
        <fullName evidence="13">Leucine-rich repeat-containing N-terminal plant-type domain-containing protein</fullName>
    </recommendedName>
</protein>
<evidence type="ECO:0000313" key="12">
    <source>
        <dbReference type="Proteomes" id="UP000008021"/>
    </source>
</evidence>
<name>A0A0E0CI94_9ORYZ</name>
<evidence type="ECO:0000256" key="10">
    <source>
        <dbReference type="SAM" id="SignalP"/>
    </source>
</evidence>
<reference evidence="11" key="1">
    <citation type="submission" date="2015-04" db="UniProtKB">
        <authorList>
            <consortium name="EnsemblPlants"/>
        </authorList>
    </citation>
    <scope>IDENTIFICATION</scope>
</reference>
<feature type="chain" id="PRO_5002355920" description="Leucine-rich repeat-containing N-terminal plant-type domain-containing protein" evidence="10">
    <location>
        <begin position="22"/>
        <end position="130"/>
    </location>
</feature>
<keyword evidence="5" id="KW-0677">Repeat</keyword>
<dbReference type="AlphaFoldDB" id="A0A0E0CI94"/>
<evidence type="ECO:0000256" key="5">
    <source>
        <dbReference type="ARBA" id="ARBA00022737"/>
    </source>
</evidence>
<dbReference type="EnsemblPlants" id="OMERI02G10710.2">
    <property type="protein sequence ID" value="OMERI02G10710.2"/>
    <property type="gene ID" value="OMERI02G10710"/>
</dbReference>
<evidence type="ECO:0000256" key="9">
    <source>
        <dbReference type="ARBA" id="ARBA00023180"/>
    </source>
</evidence>
<evidence type="ECO:0000256" key="8">
    <source>
        <dbReference type="ARBA" id="ARBA00023170"/>
    </source>
</evidence>
<evidence type="ECO:0000256" key="2">
    <source>
        <dbReference type="ARBA" id="ARBA00022614"/>
    </source>
</evidence>
<keyword evidence="3" id="KW-0812">Transmembrane</keyword>
<evidence type="ECO:0000256" key="6">
    <source>
        <dbReference type="ARBA" id="ARBA00022989"/>
    </source>
</evidence>
<dbReference type="Proteomes" id="UP000008021">
    <property type="component" value="Chromosome 2"/>
</dbReference>
<sequence length="130" mass="14200">MAIYNILAILLLLFLPLKSSSQSTVQPNAEAKVTPNDQERLGQSCFTQCMEQHRSTGQVTALFLPSFHIAKPIPASICSLKNLTSIDLSYNNLTGDFPTVLYACSALELLDLSNNQLSGRLPDDIDKLSS</sequence>
<keyword evidence="12" id="KW-1185">Reference proteome</keyword>
<dbReference type="Pfam" id="PF13855">
    <property type="entry name" value="LRR_8"/>
    <property type="match status" value="1"/>
</dbReference>
<reference evidence="11" key="2">
    <citation type="submission" date="2018-05" db="EMBL/GenBank/DDBJ databases">
        <title>OmerRS3 (Oryza meridionalis Reference Sequence Version 3).</title>
        <authorList>
            <person name="Zhang J."/>
            <person name="Kudrna D."/>
            <person name="Lee S."/>
            <person name="Talag J."/>
            <person name="Welchert J."/>
            <person name="Wing R.A."/>
        </authorList>
    </citation>
    <scope>NUCLEOTIDE SEQUENCE [LARGE SCALE GENOMIC DNA]</scope>
    <source>
        <strain evidence="11">cv. OR44</strain>
    </source>
</reference>